<feature type="transmembrane region" description="Helical" evidence="7">
    <location>
        <begin position="395"/>
        <end position="416"/>
    </location>
</feature>
<feature type="transmembrane region" description="Helical" evidence="7">
    <location>
        <begin position="209"/>
        <end position="227"/>
    </location>
</feature>
<dbReference type="SUPFAM" id="SSF90123">
    <property type="entry name" value="ABC transporter transmembrane region"/>
    <property type="match status" value="1"/>
</dbReference>
<keyword evidence="6 7" id="KW-0472">Membrane</keyword>
<evidence type="ECO:0000256" key="2">
    <source>
        <dbReference type="ARBA" id="ARBA00022692"/>
    </source>
</evidence>
<evidence type="ECO:0000256" key="3">
    <source>
        <dbReference type="ARBA" id="ARBA00022741"/>
    </source>
</evidence>
<comment type="caution">
    <text evidence="10">The sequence shown here is derived from an EMBL/GenBank/DDBJ whole genome shotgun (WGS) entry which is preliminary data.</text>
</comment>
<organism evidence="10 11">
    <name type="scientific">Cichlidogyrus casuarinus</name>
    <dbReference type="NCBI Taxonomy" id="1844966"/>
    <lineage>
        <taxon>Eukaryota</taxon>
        <taxon>Metazoa</taxon>
        <taxon>Spiralia</taxon>
        <taxon>Lophotrochozoa</taxon>
        <taxon>Platyhelminthes</taxon>
        <taxon>Monogenea</taxon>
        <taxon>Monopisthocotylea</taxon>
        <taxon>Dactylogyridea</taxon>
        <taxon>Ancyrocephalidae</taxon>
        <taxon>Cichlidogyrus</taxon>
    </lineage>
</organism>
<feature type="domain" description="ABC transmembrane type-1" evidence="9">
    <location>
        <begin position="173"/>
        <end position="451"/>
    </location>
</feature>
<evidence type="ECO:0000256" key="6">
    <source>
        <dbReference type="ARBA" id="ARBA00023136"/>
    </source>
</evidence>
<reference evidence="10 11" key="1">
    <citation type="submission" date="2024-11" db="EMBL/GenBank/DDBJ databases">
        <title>Adaptive evolution of stress response genes in parasites aligns with host niche diversity.</title>
        <authorList>
            <person name="Hahn C."/>
            <person name="Resl P."/>
        </authorList>
    </citation>
    <scope>NUCLEOTIDE SEQUENCE [LARGE SCALE GENOMIC DNA]</scope>
    <source>
        <strain evidence="10">EGGRZ-B1_66</strain>
        <tissue evidence="10">Body</tissue>
    </source>
</reference>
<accession>A0ABD2Q3C3</accession>
<proteinExistence type="predicted"/>
<evidence type="ECO:0000256" key="5">
    <source>
        <dbReference type="ARBA" id="ARBA00022989"/>
    </source>
</evidence>
<evidence type="ECO:0000259" key="9">
    <source>
        <dbReference type="PROSITE" id="PS50929"/>
    </source>
</evidence>
<protein>
    <submittedName>
        <fullName evidence="10">Multidrug resistance-associated protein 7</fullName>
    </submittedName>
</protein>
<dbReference type="AlphaFoldDB" id="A0ABD2Q3C3"/>
<dbReference type="InterPro" id="IPR011527">
    <property type="entry name" value="ABC1_TM_dom"/>
</dbReference>
<feature type="transmembrane region" description="Helical" evidence="7">
    <location>
        <begin position="172"/>
        <end position="189"/>
    </location>
</feature>
<feature type="domain" description="ABC transporter" evidence="8">
    <location>
        <begin position="508"/>
        <end position="687"/>
    </location>
</feature>
<dbReference type="EMBL" id="JBJKFK010001093">
    <property type="protein sequence ID" value="KAL3314115.1"/>
    <property type="molecule type" value="Genomic_DNA"/>
</dbReference>
<dbReference type="InterPro" id="IPR036640">
    <property type="entry name" value="ABC1_TM_sf"/>
</dbReference>
<dbReference type="Gene3D" id="1.20.1560.10">
    <property type="entry name" value="ABC transporter type 1, transmembrane domain"/>
    <property type="match status" value="1"/>
</dbReference>
<gene>
    <name evidence="10" type="primary">ABCC10_1</name>
    <name evidence="10" type="ORF">Ciccas_007276</name>
</gene>
<feature type="transmembrane region" description="Helical" evidence="7">
    <location>
        <begin position="422"/>
        <end position="446"/>
    </location>
</feature>
<evidence type="ECO:0000313" key="11">
    <source>
        <dbReference type="Proteomes" id="UP001626550"/>
    </source>
</evidence>
<keyword evidence="11" id="KW-1185">Reference proteome</keyword>
<feature type="transmembrane region" description="Helical" evidence="7">
    <location>
        <begin position="297"/>
        <end position="324"/>
    </location>
</feature>
<dbReference type="InterPro" id="IPR050173">
    <property type="entry name" value="ABC_transporter_C-like"/>
</dbReference>
<dbReference type="Pfam" id="PF00005">
    <property type="entry name" value="ABC_tran"/>
    <property type="match status" value="1"/>
</dbReference>
<name>A0ABD2Q3C3_9PLAT</name>
<sequence>MADFFHSHSYYGTSRGPFTLYLPRLIEPCLLYYFHYSFKAQNYSFPGLIFFEYFNLIALILSILRSVSHIPIQYPNISDRERRALEIRTDFAQAADMEISYKRYCNCIFLWIGKMISHGFYGELVNSRCLPSLPSDFNLQSLEDMFSWPSSCRISGCRIIAKLMWKHFKMSFLFITLLKFSSSLLGLAYPYLLHRFITELADNQLRNSVIYGVLLVVIPLLSTFLDLQYLYYSLLLRCKFSTALTGLAFRHILKLTQSYIHDFGSGNLINLVTNDVERISQCLNSFTDLWVMPFQTILAIVLLCLFLGASAFVGVLFLVIFLLFNRIIATKIGKYSSIMMLHKDQRVLLLSQMLSNMHSVKVTGLEGVLFKQVEKVRIEEVAALKVQKLLDAVCVFLWAAIPPILSCSTFVAYALFGHKLNPASIFAGLGLLNMLIMPMNALPWVLNSCMEAWVSGNRISQLFSSADQSEAGLLDETHSEDSPLLENQQINSETCPAQSCDAETLLKLDFANFYWSATKSQDPDDPKPRPTLKCIYMEIRKGSFNFVLGPNGSGKTSLLYALMGELYGDSSTVKLDRISLAGQQPWIQRCSLLENILMQSDLDHEYLNCVLDACCLATDISDLPYGLNTNCGEAGSRLSGGQKTRLNLARAIYQRDADLFILDDPLSSLDSNVATTIIRKYVESLSA</sequence>
<evidence type="ECO:0000256" key="1">
    <source>
        <dbReference type="ARBA" id="ARBA00022448"/>
    </source>
</evidence>
<dbReference type="InterPro" id="IPR003439">
    <property type="entry name" value="ABC_transporter-like_ATP-bd"/>
</dbReference>
<evidence type="ECO:0000259" key="8">
    <source>
        <dbReference type="PROSITE" id="PS50893"/>
    </source>
</evidence>
<evidence type="ECO:0000256" key="7">
    <source>
        <dbReference type="SAM" id="Phobius"/>
    </source>
</evidence>
<dbReference type="Proteomes" id="UP001626550">
    <property type="component" value="Unassembled WGS sequence"/>
</dbReference>
<dbReference type="InterPro" id="IPR017871">
    <property type="entry name" value="ABC_transporter-like_CS"/>
</dbReference>
<keyword evidence="5 7" id="KW-1133">Transmembrane helix</keyword>
<dbReference type="Gene3D" id="3.40.50.300">
    <property type="entry name" value="P-loop containing nucleotide triphosphate hydrolases"/>
    <property type="match status" value="1"/>
</dbReference>
<dbReference type="PROSITE" id="PS00211">
    <property type="entry name" value="ABC_TRANSPORTER_1"/>
    <property type="match status" value="1"/>
</dbReference>
<keyword evidence="4" id="KW-0067">ATP-binding</keyword>
<keyword evidence="3" id="KW-0547">Nucleotide-binding</keyword>
<keyword evidence="1" id="KW-0813">Transport</keyword>
<dbReference type="GO" id="GO:0005524">
    <property type="term" value="F:ATP binding"/>
    <property type="evidence" value="ECO:0007669"/>
    <property type="project" value="UniProtKB-KW"/>
</dbReference>
<dbReference type="InterPro" id="IPR027417">
    <property type="entry name" value="P-loop_NTPase"/>
</dbReference>
<feature type="transmembrane region" description="Helical" evidence="7">
    <location>
        <begin position="43"/>
        <end position="64"/>
    </location>
</feature>
<dbReference type="Pfam" id="PF00664">
    <property type="entry name" value="ABC_membrane"/>
    <property type="match status" value="1"/>
</dbReference>
<dbReference type="PANTHER" id="PTHR24223:SF330">
    <property type="entry name" value="ATP-BINDING CASSETTE SUB-FAMILY C MEMBER 10"/>
    <property type="match status" value="1"/>
</dbReference>
<dbReference type="PROSITE" id="PS50893">
    <property type="entry name" value="ABC_TRANSPORTER_2"/>
    <property type="match status" value="1"/>
</dbReference>
<dbReference type="PANTHER" id="PTHR24223">
    <property type="entry name" value="ATP-BINDING CASSETTE SUB-FAMILY C"/>
    <property type="match status" value="1"/>
</dbReference>
<dbReference type="SUPFAM" id="SSF52540">
    <property type="entry name" value="P-loop containing nucleoside triphosphate hydrolases"/>
    <property type="match status" value="1"/>
</dbReference>
<evidence type="ECO:0000256" key="4">
    <source>
        <dbReference type="ARBA" id="ARBA00022840"/>
    </source>
</evidence>
<evidence type="ECO:0000313" key="10">
    <source>
        <dbReference type="EMBL" id="KAL3314115.1"/>
    </source>
</evidence>
<dbReference type="PROSITE" id="PS50929">
    <property type="entry name" value="ABC_TM1F"/>
    <property type="match status" value="1"/>
</dbReference>
<keyword evidence="2 7" id="KW-0812">Transmembrane</keyword>